<evidence type="ECO:0000256" key="6">
    <source>
        <dbReference type="ARBA" id="ARBA00023136"/>
    </source>
</evidence>
<dbReference type="AlphaFoldDB" id="A0A4P7W466"/>
<evidence type="ECO:0000256" key="4">
    <source>
        <dbReference type="ARBA" id="ARBA00022692"/>
    </source>
</evidence>
<feature type="transmembrane region" description="Helical" evidence="8">
    <location>
        <begin position="121"/>
        <end position="151"/>
    </location>
</feature>
<keyword evidence="5 8" id="KW-1133">Transmembrane helix</keyword>
<organism evidence="10 11">
    <name type="scientific">Duncaniella dubosii</name>
    <dbReference type="NCBI Taxonomy" id="2518971"/>
    <lineage>
        <taxon>Bacteria</taxon>
        <taxon>Pseudomonadati</taxon>
        <taxon>Bacteroidota</taxon>
        <taxon>Bacteroidia</taxon>
        <taxon>Bacteroidales</taxon>
        <taxon>Muribaculaceae</taxon>
        <taxon>Duncaniella</taxon>
    </lineage>
</organism>
<evidence type="ECO:0000256" key="8">
    <source>
        <dbReference type="SAM" id="Phobius"/>
    </source>
</evidence>
<keyword evidence="11" id="KW-1185">Reference proteome</keyword>
<evidence type="ECO:0000313" key="11">
    <source>
        <dbReference type="Proteomes" id="UP000297149"/>
    </source>
</evidence>
<evidence type="ECO:0000256" key="7">
    <source>
        <dbReference type="ARBA" id="ARBA00034125"/>
    </source>
</evidence>
<feature type="domain" description="Threonine/Serine exporter ThrE" evidence="9">
    <location>
        <begin position="9"/>
        <end position="148"/>
    </location>
</feature>
<dbReference type="RefSeq" id="WP_123615780.1">
    <property type="nucleotide sequence ID" value="NZ_CAXHQF010000053.1"/>
</dbReference>
<dbReference type="Proteomes" id="UP000297149">
    <property type="component" value="Chromosome"/>
</dbReference>
<comment type="subcellular location">
    <subcellularLocation>
        <location evidence="1">Cell membrane</location>
        <topology evidence="1">Multi-pass membrane protein</topology>
    </subcellularLocation>
</comment>
<keyword evidence="2" id="KW-1003">Cell membrane</keyword>
<accession>A0A4P7W466</accession>
<evidence type="ECO:0000256" key="1">
    <source>
        <dbReference type="ARBA" id="ARBA00004651"/>
    </source>
</evidence>
<proteinExistence type="inferred from homology"/>
<evidence type="ECO:0000313" key="10">
    <source>
        <dbReference type="EMBL" id="QCD42839.1"/>
    </source>
</evidence>
<keyword evidence="4 8" id="KW-0812">Transmembrane</keyword>
<sequence>MLSEFLQDGFFAAIAAVGFAAISNPPKRAYLYCALIAAIGHSSRFLMMHQSVFGLHIVIASTIAALLVGTLAVLLSPVAKTPAETCLFPSLLPMIPGIYAYKTFGGLVMCIYQGGEGRFSHYFYLFASNGLTCLFILLGMVIGATIPIFLFKNISFQATR</sequence>
<dbReference type="InterPro" id="IPR024528">
    <property type="entry name" value="ThrE_2"/>
</dbReference>
<dbReference type="PANTHER" id="PTHR34390">
    <property type="entry name" value="UPF0442 PROTEIN YJJB-RELATED"/>
    <property type="match status" value="1"/>
</dbReference>
<name>A0A4P7W466_9BACT</name>
<comment type="similarity">
    <text evidence="7">Belongs to the ThrE exporter (TC 2.A.79) family.</text>
</comment>
<dbReference type="KEGG" id="ddb:E7747_11405"/>
<evidence type="ECO:0000259" key="9">
    <source>
        <dbReference type="Pfam" id="PF12821"/>
    </source>
</evidence>
<protein>
    <submittedName>
        <fullName evidence="10">Threonine/serine exporter</fullName>
    </submittedName>
</protein>
<evidence type="ECO:0000256" key="3">
    <source>
        <dbReference type="ARBA" id="ARBA00022519"/>
    </source>
</evidence>
<feature type="transmembrane region" description="Helical" evidence="8">
    <location>
        <begin position="53"/>
        <end position="79"/>
    </location>
</feature>
<feature type="transmembrane region" description="Helical" evidence="8">
    <location>
        <begin position="6"/>
        <end position="22"/>
    </location>
</feature>
<dbReference type="GO" id="GO:0005886">
    <property type="term" value="C:plasma membrane"/>
    <property type="evidence" value="ECO:0007669"/>
    <property type="project" value="UniProtKB-SubCell"/>
</dbReference>
<dbReference type="InterPro" id="IPR050539">
    <property type="entry name" value="ThrE_Dicarb/AminoAcid_Exp"/>
</dbReference>
<reference evidence="11" key="1">
    <citation type="submission" date="2019-02" db="EMBL/GenBank/DDBJ databases">
        <title>Isolation and identification of novel species under the genus Muribaculum.</title>
        <authorList>
            <person name="Miyake S."/>
            <person name="Ding Y."/>
            <person name="Low A."/>
            <person name="Soh M."/>
            <person name="Seedorf H."/>
        </authorList>
    </citation>
    <scope>NUCLEOTIDE SEQUENCE [LARGE SCALE GENOMIC DNA]</scope>
    <source>
        <strain evidence="11">H5</strain>
    </source>
</reference>
<keyword evidence="3" id="KW-0997">Cell inner membrane</keyword>
<keyword evidence="6 8" id="KW-0472">Membrane</keyword>
<dbReference type="GO" id="GO:0015744">
    <property type="term" value="P:succinate transport"/>
    <property type="evidence" value="ECO:0007669"/>
    <property type="project" value="TreeGrafter"/>
</dbReference>
<evidence type="ECO:0000256" key="2">
    <source>
        <dbReference type="ARBA" id="ARBA00022475"/>
    </source>
</evidence>
<feature type="transmembrane region" description="Helical" evidence="8">
    <location>
        <begin position="91"/>
        <end position="115"/>
    </location>
</feature>
<dbReference type="Pfam" id="PF12821">
    <property type="entry name" value="ThrE_2"/>
    <property type="match status" value="1"/>
</dbReference>
<gene>
    <name evidence="10" type="ORF">E7747_11405</name>
</gene>
<dbReference type="EMBL" id="CP039396">
    <property type="protein sequence ID" value="QCD42839.1"/>
    <property type="molecule type" value="Genomic_DNA"/>
</dbReference>
<evidence type="ECO:0000256" key="5">
    <source>
        <dbReference type="ARBA" id="ARBA00022989"/>
    </source>
</evidence>
<dbReference type="PANTHER" id="PTHR34390:SF1">
    <property type="entry name" value="SUCCINATE TRANSPORTER SUBUNIT YJJB-RELATED"/>
    <property type="match status" value="1"/>
</dbReference>